<comment type="caution">
    <text evidence="2">The sequence shown here is derived from an EMBL/GenBank/DDBJ whole genome shotgun (WGS) entry which is preliminary data.</text>
</comment>
<name>A0A246HH86_STEMA</name>
<accession>A0A246HH86</accession>
<dbReference type="AlphaFoldDB" id="A0A246HH86"/>
<dbReference type="OrthoDB" id="6054132at2"/>
<dbReference type="EMBL" id="NIVS01000060">
    <property type="protein sequence ID" value="OWQ49388.1"/>
    <property type="molecule type" value="Genomic_DNA"/>
</dbReference>
<evidence type="ECO:0000313" key="3">
    <source>
        <dbReference type="Proteomes" id="UP000198157"/>
    </source>
</evidence>
<dbReference type="Pfam" id="PF13827">
    <property type="entry name" value="DUF4189"/>
    <property type="match status" value="1"/>
</dbReference>
<protein>
    <submittedName>
        <fullName evidence="2">DUF4189 domain-containing protein</fullName>
    </submittedName>
</protein>
<dbReference type="Proteomes" id="UP000198157">
    <property type="component" value="Unassembled WGS sequence"/>
</dbReference>
<reference evidence="2 3" key="1">
    <citation type="submission" date="2017-06" db="EMBL/GenBank/DDBJ databases">
        <authorList>
            <person name="Kim H.J."/>
            <person name="Triplett B.A."/>
        </authorList>
    </citation>
    <scope>NUCLEOTIDE SEQUENCE [LARGE SCALE GENOMIC DNA]</scope>
    <source>
        <strain evidence="2 3">13146</strain>
    </source>
</reference>
<sequence length="161" mass="17027">MHTARGLWDTPPFTPRSEYTMRIAPRWVMLLAIGLAIPCAAGAASAVSYDADTGTYGYSMNNRSVSAALQEALGYCAQRSSNCSNVASTSETGYSALYAGTGAMGFALSAQDDAAAQRKAEAMCRRKAGDCRLVLLWREAPAVPAVPPMRPHTLPPIAPAE</sequence>
<proteinExistence type="predicted"/>
<feature type="domain" description="DUF4189" evidence="1">
    <location>
        <begin position="46"/>
        <end position="92"/>
    </location>
</feature>
<organism evidence="2 3">
    <name type="scientific">Stenotrophomonas maltophilia</name>
    <name type="common">Pseudomonas maltophilia</name>
    <name type="synonym">Xanthomonas maltophilia</name>
    <dbReference type="NCBI Taxonomy" id="40324"/>
    <lineage>
        <taxon>Bacteria</taxon>
        <taxon>Pseudomonadati</taxon>
        <taxon>Pseudomonadota</taxon>
        <taxon>Gammaproteobacteria</taxon>
        <taxon>Lysobacterales</taxon>
        <taxon>Lysobacteraceae</taxon>
        <taxon>Stenotrophomonas</taxon>
        <taxon>Stenotrophomonas maltophilia group</taxon>
    </lineage>
</organism>
<dbReference type="InterPro" id="IPR025240">
    <property type="entry name" value="DUF4189"/>
</dbReference>
<evidence type="ECO:0000259" key="1">
    <source>
        <dbReference type="Pfam" id="PF13827"/>
    </source>
</evidence>
<gene>
    <name evidence="2" type="ORF">CEE60_19935</name>
</gene>
<evidence type="ECO:0000313" key="2">
    <source>
        <dbReference type="EMBL" id="OWQ49388.1"/>
    </source>
</evidence>